<dbReference type="EMBL" id="FWEV01000046">
    <property type="protein sequence ID" value="SLM28565.1"/>
    <property type="molecule type" value="Genomic_DNA"/>
</dbReference>
<feature type="domain" description="Phosphatidic acid phosphatase type 2/haloperoxidase" evidence="2">
    <location>
        <begin position="79"/>
        <end position="185"/>
    </location>
</feature>
<keyword evidence="4" id="KW-1185">Reference proteome</keyword>
<dbReference type="SUPFAM" id="SSF48317">
    <property type="entry name" value="Acid phosphatase/Vanadium-dependent haloperoxidase"/>
    <property type="match status" value="1"/>
</dbReference>
<name>A0A1W1H855_9BACT</name>
<dbReference type="STRING" id="1246637.MTBBW1_140011"/>
<dbReference type="CDD" id="cd01610">
    <property type="entry name" value="PAP2_like"/>
    <property type="match status" value="1"/>
</dbReference>
<feature type="transmembrane region" description="Helical" evidence="1">
    <location>
        <begin position="130"/>
        <end position="158"/>
    </location>
</feature>
<gene>
    <name evidence="3" type="ORF">MTBBW1_140011</name>
</gene>
<dbReference type="InterPro" id="IPR036938">
    <property type="entry name" value="PAP2/HPO_sf"/>
</dbReference>
<dbReference type="GO" id="GO:0042392">
    <property type="term" value="F:sphingosine-1-phosphate phosphatase activity"/>
    <property type="evidence" value="ECO:0007669"/>
    <property type="project" value="TreeGrafter"/>
</dbReference>
<evidence type="ECO:0000256" key="1">
    <source>
        <dbReference type="SAM" id="Phobius"/>
    </source>
</evidence>
<feature type="transmembrane region" description="Helical" evidence="1">
    <location>
        <begin position="78"/>
        <end position="102"/>
    </location>
</feature>
<keyword evidence="1" id="KW-0812">Transmembrane</keyword>
<reference evidence="3 4" key="1">
    <citation type="submission" date="2017-03" db="EMBL/GenBank/DDBJ databases">
        <authorList>
            <person name="Afonso C.L."/>
            <person name="Miller P.J."/>
            <person name="Scott M.A."/>
            <person name="Spackman E."/>
            <person name="Goraichik I."/>
            <person name="Dimitrov K.M."/>
            <person name="Suarez D.L."/>
            <person name="Swayne D.E."/>
        </authorList>
    </citation>
    <scope>NUCLEOTIDE SEQUENCE [LARGE SCALE GENOMIC DNA]</scope>
    <source>
        <strain evidence="3">PRJEB14757</strain>
    </source>
</reference>
<keyword evidence="1" id="KW-1133">Transmembrane helix</keyword>
<dbReference type="AlphaFoldDB" id="A0A1W1H855"/>
<keyword evidence="1" id="KW-0472">Membrane</keyword>
<dbReference type="PANTHER" id="PTHR14969">
    <property type="entry name" value="SPHINGOSINE-1-PHOSPHATE PHOSPHOHYDROLASE"/>
    <property type="match status" value="1"/>
</dbReference>
<dbReference type="InterPro" id="IPR000326">
    <property type="entry name" value="PAP2/HPO"/>
</dbReference>
<organism evidence="3 4">
    <name type="scientific">Desulfamplus magnetovallimortis</name>
    <dbReference type="NCBI Taxonomy" id="1246637"/>
    <lineage>
        <taxon>Bacteria</taxon>
        <taxon>Pseudomonadati</taxon>
        <taxon>Thermodesulfobacteriota</taxon>
        <taxon>Desulfobacteria</taxon>
        <taxon>Desulfobacterales</taxon>
        <taxon>Desulfobacteraceae</taxon>
        <taxon>Desulfamplus</taxon>
    </lineage>
</organism>
<proteinExistence type="predicted"/>
<dbReference type="OrthoDB" id="9801622at2"/>
<dbReference type="SMART" id="SM00014">
    <property type="entry name" value="acidPPc"/>
    <property type="match status" value="1"/>
</dbReference>
<dbReference type="Gene3D" id="1.20.144.10">
    <property type="entry name" value="Phosphatidic acid phosphatase type 2/haloperoxidase"/>
    <property type="match status" value="1"/>
</dbReference>
<feature type="transmembrane region" description="Helical" evidence="1">
    <location>
        <begin position="170"/>
        <end position="188"/>
    </location>
</feature>
<accession>A0A1W1H855</accession>
<protein>
    <recommendedName>
        <fullName evidence="2">Phosphatidic acid phosphatase type 2/haloperoxidase domain-containing protein</fullName>
    </recommendedName>
</protein>
<evidence type="ECO:0000313" key="3">
    <source>
        <dbReference type="EMBL" id="SLM28565.1"/>
    </source>
</evidence>
<dbReference type="Pfam" id="PF01569">
    <property type="entry name" value="PAP2"/>
    <property type="match status" value="1"/>
</dbReference>
<dbReference type="PANTHER" id="PTHR14969:SF13">
    <property type="entry name" value="AT30094P"/>
    <property type="match status" value="1"/>
</dbReference>
<evidence type="ECO:0000313" key="4">
    <source>
        <dbReference type="Proteomes" id="UP000191931"/>
    </source>
</evidence>
<sequence>MPLGNFKQMLQKMIEKMVEKSVLLNRIMLIDESVSVFMEKNENPWCSKILGSLTHIGDGPVWILFYFCALFYHNHPFIIVVYQLIAGEILGLLIIIVIRYVVKRARPQPRKSSIIHWNNYSFPSQHAYRVALAATIAGLWCAELTPALFFVAAIVSFSRIYLLKHYLSDVIAGASGGLVCALILYNLLL</sequence>
<evidence type="ECO:0000259" key="2">
    <source>
        <dbReference type="SMART" id="SM00014"/>
    </source>
</evidence>
<dbReference type="Proteomes" id="UP000191931">
    <property type="component" value="Unassembled WGS sequence"/>
</dbReference>